<dbReference type="GO" id="GO:0016020">
    <property type="term" value="C:membrane"/>
    <property type="evidence" value="ECO:0007669"/>
    <property type="project" value="TreeGrafter"/>
</dbReference>
<protein>
    <submittedName>
        <fullName evidence="5">Long chain fatty acid CoA ligase</fullName>
    </submittedName>
    <submittedName>
        <fullName evidence="6">Long_chain fatty acid CoA ligase</fullName>
    </submittedName>
</protein>
<evidence type="ECO:0000313" key="7">
    <source>
        <dbReference type="Proteomes" id="UP001642409"/>
    </source>
</evidence>
<evidence type="ECO:0000313" key="5">
    <source>
        <dbReference type="EMBL" id="CAI9929527.1"/>
    </source>
</evidence>
<evidence type="ECO:0000256" key="2">
    <source>
        <dbReference type="ARBA" id="ARBA00022840"/>
    </source>
</evidence>
<keyword evidence="3" id="KW-1133">Transmembrane helix</keyword>
<reference evidence="6 7" key="2">
    <citation type="submission" date="2024-07" db="EMBL/GenBank/DDBJ databases">
        <authorList>
            <person name="Akdeniz Z."/>
        </authorList>
    </citation>
    <scope>NUCLEOTIDE SEQUENCE [LARGE SCALE GENOMIC DNA]</scope>
</reference>
<dbReference type="GO" id="GO:0005783">
    <property type="term" value="C:endoplasmic reticulum"/>
    <property type="evidence" value="ECO:0007669"/>
    <property type="project" value="TreeGrafter"/>
</dbReference>
<dbReference type="PANTHER" id="PTHR43272">
    <property type="entry name" value="LONG-CHAIN-FATTY-ACID--COA LIGASE"/>
    <property type="match status" value="1"/>
</dbReference>
<dbReference type="PANTHER" id="PTHR43272:SF33">
    <property type="entry name" value="AMP-BINDING DOMAIN-CONTAINING PROTEIN-RELATED"/>
    <property type="match status" value="1"/>
</dbReference>
<comment type="caution">
    <text evidence="5">The sequence shown here is derived from an EMBL/GenBank/DDBJ whole genome shotgun (WGS) entry which is preliminary data.</text>
</comment>
<dbReference type="EMBL" id="CAXDID020000029">
    <property type="protein sequence ID" value="CAL5992566.1"/>
    <property type="molecule type" value="Genomic_DNA"/>
</dbReference>
<dbReference type="InterPro" id="IPR020845">
    <property type="entry name" value="AMP-binding_CS"/>
</dbReference>
<dbReference type="GO" id="GO:0004467">
    <property type="term" value="F:long-chain fatty acid-CoA ligase activity"/>
    <property type="evidence" value="ECO:0007669"/>
    <property type="project" value="TreeGrafter"/>
</dbReference>
<evidence type="ECO:0000256" key="3">
    <source>
        <dbReference type="SAM" id="Phobius"/>
    </source>
</evidence>
<dbReference type="SUPFAM" id="SSF56801">
    <property type="entry name" value="Acetyl-CoA synthetase-like"/>
    <property type="match status" value="1"/>
</dbReference>
<keyword evidence="5" id="KW-0436">Ligase</keyword>
<reference evidence="5" key="1">
    <citation type="submission" date="2023-06" db="EMBL/GenBank/DDBJ databases">
        <authorList>
            <person name="Kurt Z."/>
        </authorList>
    </citation>
    <scope>NUCLEOTIDE SEQUENCE</scope>
</reference>
<keyword evidence="2" id="KW-0067">ATP-binding</keyword>
<dbReference type="InterPro" id="IPR042099">
    <property type="entry name" value="ANL_N_sf"/>
</dbReference>
<dbReference type="PROSITE" id="PS00455">
    <property type="entry name" value="AMP_BINDING"/>
    <property type="match status" value="1"/>
</dbReference>
<dbReference type="EMBL" id="CATOUU010000440">
    <property type="protein sequence ID" value="CAI9929527.1"/>
    <property type="molecule type" value="Genomic_DNA"/>
</dbReference>
<keyword evidence="3" id="KW-0812">Transmembrane</keyword>
<gene>
    <name evidence="6" type="ORF">HINF_LOCUS12640</name>
    <name evidence="5" type="ORF">HINF_LOCUS17172</name>
</gene>
<accession>A0AA86NZF6</accession>
<sequence>MSLKNHDFTHISNLQAIEEQYPDIESTVPENYLTAVQMYAAEKMIGYRAGLSTNTRELVDYYNHISFQQSTMYVKHITELLLENSLQKEDRCVIYAKNSPLWLLSDLAISFAGGVSVPVYDTLGLENLIYCINLVSAKFIFVGEDYIANIIGSLERLPTLTTIISMDSIVSVDKLKQQIHKVILMGQKNGIIDDNGSLYSMGSQASQSDAETEQTQEQDFSKIDGFIDTRKYGNTKLIEYNFPQNIKENPEQGVEYLKSRLTIVNPKNAEINCVTFTSGTSGYPKGVLQSHKNVLTGVGQIAYRFVPHHINDVGEQLSMISYLPLAHVFERQMEHGMMRRGTIIYFASGAMKNLPKDLELAKPSYMIGVPRVYVKIYQTVMTKINKSPLPVRVIFKTAFNIKKAWLRSNPKRFRRPQLAVIDKIFAPIQKAFGGKLEFLVSGAAAMPENVREFLEVTTGARMTLGYTMTESSGTGCFCLCGQPMNSFSQIGFASRFTDTKVIDRSDSCEFSLQADRVGELCLRGPGIAQGYINNSWGQVTKITDADNFYHTGDLVRLHPDGTASFIRRVGLVVKLQHGEFVDLEQIESALEESPLIMWAFVHGECDKTAPICFISVHSSVLQKRVGVELVDKFKQGDKKAVDEIENYFMGEGDKMVREAGLKGFNVPKAYQVVLDKDWSTSAEYFTPSQKKKHGTFIAHHKTEAAEMWAKVAVRDQDKKPNKKQASGKGKEMMLLTMIILFIAFALLK</sequence>
<keyword evidence="7" id="KW-1185">Reference proteome</keyword>
<evidence type="ECO:0000313" key="6">
    <source>
        <dbReference type="EMBL" id="CAL5992566.1"/>
    </source>
</evidence>
<dbReference type="Gene3D" id="3.40.50.12780">
    <property type="entry name" value="N-terminal domain of ligase-like"/>
    <property type="match status" value="1"/>
</dbReference>
<dbReference type="AlphaFoldDB" id="A0AA86NZF6"/>
<dbReference type="GO" id="GO:0005524">
    <property type="term" value="F:ATP binding"/>
    <property type="evidence" value="ECO:0007669"/>
    <property type="project" value="UniProtKB-KW"/>
</dbReference>
<feature type="domain" description="AMP-dependent synthetase/ligase" evidence="4">
    <location>
        <begin position="55"/>
        <end position="531"/>
    </location>
</feature>
<keyword evidence="1" id="KW-0547">Nucleotide-binding</keyword>
<dbReference type="Pfam" id="PF00501">
    <property type="entry name" value="AMP-binding"/>
    <property type="match status" value="1"/>
</dbReference>
<feature type="transmembrane region" description="Helical" evidence="3">
    <location>
        <begin position="732"/>
        <end position="747"/>
    </location>
</feature>
<dbReference type="Proteomes" id="UP001642409">
    <property type="component" value="Unassembled WGS sequence"/>
</dbReference>
<name>A0AA86NZF6_9EUKA</name>
<keyword evidence="3" id="KW-0472">Membrane</keyword>
<dbReference type="InterPro" id="IPR000873">
    <property type="entry name" value="AMP-dep_synth/lig_dom"/>
</dbReference>
<proteinExistence type="predicted"/>
<evidence type="ECO:0000256" key="1">
    <source>
        <dbReference type="ARBA" id="ARBA00022741"/>
    </source>
</evidence>
<evidence type="ECO:0000259" key="4">
    <source>
        <dbReference type="Pfam" id="PF00501"/>
    </source>
</evidence>
<organism evidence="5">
    <name type="scientific">Hexamita inflata</name>
    <dbReference type="NCBI Taxonomy" id="28002"/>
    <lineage>
        <taxon>Eukaryota</taxon>
        <taxon>Metamonada</taxon>
        <taxon>Diplomonadida</taxon>
        <taxon>Hexamitidae</taxon>
        <taxon>Hexamitinae</taxon>
        <taxon>Hexamita</taxon>
    </lineage>
</organism>